<dbReference type="RefSeq" id="XP_004031110.1">
    <property type="nucleotide sequence ID" value="XM_004031062.1"/>
</dbReference>
<dbReference type="Pfam" id="PF25011">
    <property type="entry name" value="VSR_TRX"/>
    <property type="match status" value="1"/>
</dbReference>
<dbReference type="Pfam" id="PF00388">
    <property type="entry name" value="PI-PLC-X"/>
    <property type="match status" value="1"/>
</dbReference>
<accession>G0QY30</accession>
<dbReference type="SUPFAM" id="SSF51695">
    <property type="entry name" value="PLC-like phosphodiesterases"/>
    <property type="match status" value="1"/>
</dbReference>
<dbReference type="AlphaFoldDB" id="G0QY30"/>
<dbReference type="Proteomes" id="UP000008983">
    <property type="component" value="Unassembled WGS sequence"/>
</dbReference>
<feature type="domain" description="Phosphatidylinositol-specific phospholipase C X" evidence="1">
    <location>
        <begin position="2"/>
        <end position="41"/>
    </location>
</feature>
<evidence type="ECO:0000313" key="3">
    <source>
        <dbReference type="EMBL" id="EGR29874.1"/>
    </source>
</evidence>
<dbReference type="InParanoid" id="G0QY30"/>
<evidence type="ECO:0000313" key="4">
    <source>
        <dbReference type="Proteomes" id="UP000008983"/>
    </source>
</evidence>
<dbReference type="Gene3D" id="3.20.20.190">
    <property type="entry name" value="Phosphatidylinositol (PI) phosphodiesterase"/>
    <property type="match status" value="1"/>
</dbReference>
<reference evidence="3 4" key="1">
    <citation type="submission" date="2011-07" db="EMBL/GenBank/DDBJ databases">
        <authorList>
            <person name="Coyne R."/>
            <person name="Brami D."/>
            <person name="Johnson J."/>
            <person name="Hostetler J."/>
            <person name="Hannick L."/>
            <person name="Clark T."/>
            <person name="Cassidy-Hanley D."/>
            <person name="Inman J."/>
        </authorList>
    </citation>
    <scope>NUCLEOTIDE SEQUENCE [LARGE SCALE GENOMIC DNA]</scope>
    <source>
        <strain evidence="3 4">G5</strain>
    </source>
</reference>
<dbReference type="PROSITE" id="PS50007">
    <property type="entry name" value="PIPLC_X_DOMAIN"/>
    <property type="match status" value="1"/>
</dbReference>
<sequence>MLQKKCRCLEIDYQDEDNNEPIVYHGYTLSSKLIIADFIKTDIKLLRLLIFPMGEYQKTDNNYVHNTKLNVPCIVIKEEDAELLINQLENNNELQLQITFTKKKFEKLDIKLFLNLPSLKTNYLLKRITIEKSILKNNQTEFYPIYNIYECQQCKEQQFQSYALDCIQNGRFCTSDPDRQNRVPLPKQYMVSTGENIIQEIIRRKQ</sequence>
<evidence type="ECO:0000259" key="1">
    <source>
        <dbReference type="Pfam" id="PF00388"/>
    </source>
</evidence>
<dbReference type="OrthoDB" id="10045365at2759"/>
<dbReference type="InterPro" id="IPR000909">
    <property type="entry name" value="PLipase_C_PInositol-sp_X_dom"/>
</dbReference>
<dbReference type="InterPro" id="IPR017946">
    <property type="entry name" value="PLC-like_Pdiesterase_TIM-brl"/>
</dbReference>
<keyword evidence="4" id="KW-1185">Reference proteome</keyword>
<dbReference type="STRING" id="857967.G0QY30"/>
<dbReference type="GO" id="GO:0008081">
    <property type="term" value="F:phosphoric diester hydrolase activity"/>
    <property type="evidence" value="ECO:0007669"/>
    <property type="project" value="InterPro"/>
</dbReference>
<dbReference type="EMBL" id="GL984096">
    <property type="protein sequence ID" value="EGR29874.1"/>
    <property type="molecule type" value="Genomic_DNA"/>
</dbReference>
<gene>
    <name evidence="3" type="ORF">IMG5_146810</name>
</gene>
<evidence type="ECO:0000259" key="2">
    <source>
        <dbReference type="Pfam" id="PF25011"/>
    </source>
</evidence>
<organism evidence="3 4">
    <name type="scientific">Ichthyophthirius multifiliis</name>
    <name type="common">White spot disease agent</name>
    <name type="synonym">Ich</name>
    <dbReference type="NCBI Taxonomy" id="5932"/>
    <lineage>
        <taxon>Eukaryota</taxon>
        <taxon>Sar</taxon>
        <taxon>Alveolata</taxon>
        <taxon>Ciliophora</taxon>
        <taxon>Intramacronucleata</taxon>
        <taxon>Oligohymenophorea</taxon>
        <taxon>Hymenostomatida</taxon>
        <taxon>Ophryoglenina</taxon>
        <taxon>Ichthyophthirius</taxon>
    </lineage>
</organism>
<feature type="domain" description="Vacuolar sorting receptor thioredoxin-like" evidence="2">
    <location>
        <begin position="132"/>
        <end position="182"/>
    </location>
</feature>
<name>G0QY30_ICHMU</name>
<dbReference type="GO" id="GO:0006629">
    <property type="term" value="P:lipid metabolic process"/>
    <property type="evidence" value="ECO:0007669"/>
    <property type="project" value="InterPro"/>
</dbReference>
<proteinExistence type="predicted"/>
<dbReference type="InterPro" id="IPR056858">
    <property type="entry name" value="VSR_TRX"/>
</dbReference>
<protein>
    <submittedName>
        <fullName evidence="3">Uncharacterized protein</fullName>
    </submittedName>
</protein>
<dbReference type="GeneID" id="14905986"/>